<evidence type="ECO:0000256" key="1">
    <source>
        <dbReference type="SAM" id="MobiDB-lite"/>
    </source>
</evidence>
<evidence type="ECO:0000313" key="2">
    <source>
        <dbReference type="EMBL" id="CAD9103396.1"/>
    </source>
</evidence>
<feature type="region of interest" description="Disordered" evidence="1">
    <location>
        <begin position="51"/>
        <end position="88"/>
    </location>
</feature>
<dbReference type="EMBL" id="HBGF01012849">
    <property type="protein sequence ID" value="CAD9103400.1"/>
    <property type="molecule type" value="Transcribed_RNA"/>
</dbReference>
<evidence type="ECO:0000313" key="3">
    <source>
        <dbReference type="EMBL" id="CAD9103400.1"/>
    </source>
</evidence>
<name>A0A6U4QQA7_NEODS</name>
<organism evidence="2">
    <name type="scientific">Neobodo designis</name>
    <name type="common">Flagellated protozoan</name>
    <name type="synonym">Bodo designis</name>
    <dbReference type="NCBI Taxonomy" id="312471"/>
    <lineage>
        <taxon>Eukaryota</taxon>
        <taxon>Discoba</taxon>
        <taxon>Euglenozoa</taxon>
        <taxon>Kinetoplastea</taxon>
        <taxon>Metakinetoplastina</taxon>
        <taxon>Neobodonida</taxon>
        <taxon>Neobodo</taxon>
    </lineage>
</organism>
<dbReference type="EMBL" id="HBGF01012847">
    <property type="protein sequence ID" value="CAD9103396.1"/>
    <property type="molecule type" value="Transcribed_RNA"/>
</dbReference>
<reference evidence="2" key="1">
    <citation type="submission" date="2021-01" db="EMBL/GenBank/DDBJ databases">
        <authorList>
            <person name="Corre E."/>
            <person name="Pelletier E."/>
            <person name="Niang G."/>
            <person name="Scheremetjew M."/>
            <person name="Finn R."/>
            <person name="Kale V."/>
            <person name="Holt S."/>
            <person name="Cochrane G."/>
            <person name="Meng A."/>
            <person name="Brown T."/>
            <person name="Cohen L."/>
        </authorList>
    </citation>
    <scope>NUCLEOTIDE SEQUENCE</scope>
    <source>
        <strain evidence="2">CCAP 1951/1</strain>
    </source>
</reference>
<dbReference type="AlphaFoldDB" id="A0A6U4QQA7"/>
<feature type="compositionally biased region" description="Low complexity" evidence="1">
    <location>
        <begin position="51"/>
        <end position="79"/>
    </location>
</feature>
<protein>
    <submittedName>
        <fullName evidence="2">Uncharacterized protein</fullName>
    </submittedName>
</protein>
<sequence>MVTAGATYDLQDRVRCLQLVVNVCRPFFQVASLTFSQLTKANAIARKRAAAGLPPLGPPSEASGKAGARASRHAAQASGLASTGAGKRRVAAKGRAVAGGGKITKGKAKPEDPAVVAYMTSEHTMLQGLAITGLTDGNHCSFLRSVFGIVSRLRRRLRTEPATAEMVAEELCGMSAVAAVFGFLYRSDLGKIEDDEGYGTAVNACSCLLALGGGHLAWQEDSPFPEHPWAPSVDVAAVAPVTPLVDAFPYAAAVEAMVPFLDAEADELERPIILYDMIVWLTDDSHAARAALLGSEEGRQVAVKAIKAMLPVSEGAQERQLRAALSEYDTSKTSKTKNAQPKKKTSRK</sequence>
<feature type="region of interest" description="Disordered" evidence="1">
    <location>
        <begin position="323"/>
        <end position="348"/>
    </location>
</feature>
<gene>
    <name evidence="2" type="ORF">NDES1114_LOCUS8497</name>
    <name evidence="3" type="ORF">NDES1114_LOCUS8499</name>
</gene>
<proteinExistence type="predicted"/>
<accession>A0A6U4QQA7</accession>